<proteinExistence type="predicted"/>
<reference evidence="2 3" key="1">
    <citation type="journal article" date="2021" name="Hortic Res">
        <title>Chromosome-scale assembly of the Dendrobium chrysotoxum genome enhances the understanding of orchid evolution.</title>
        <authorList>
            <person name="Zhang Y."/>
            <person name="Zhang G.Q."/>
            <person name="Zhang D."/>
            <person name="Liu X.D."/>
            <person name="Xu X.Y."/>
            <person name="Sun W.H."/>
            <person name="Yu X."/>
            <person name="Zhu X."/>
            <person name="Wang Z.W."/>
            <person name="Zhao X."/>
            <person name="Zhong W.Y."/>
            <person name="Chen H."/>
            <person name="Yin W.L."/>
            <person name="Huang T."/>
            <person name="Niu S.C."/>
            <person name="Liu Z.J."/>
        </authorList>
    </citation>
    <scope>NUCLEOTIDE SEQUENCE [LARGE SCALE GENOMIC DNA]</scope>
    <source>
        <strain evidence="2">Lindl</strain>
    </source>
</reference>
<keyword evidence="1" id="KW-0472">Membrane</keyword>
<dbReference type="AlphaFoldDB" id="A0AAV7HQD9"/>
<evidence type="ECO:0000313" key="2">
    <source>
        <dbReference type="EMBL" id="KAH0470365.1"/>
    </source>
</evidence>
<evidence type="ECO:0000256" key="1">
    <source>
        <dbReference type="SAM" id="Phobius"/>
    </source>
</evidence>
<protein>
    <submittedName>
        <fullName evidence="2">Uncharacterized protein</fullName>
    </submittedName>
</protein>
<dbReference type="EMBL" id="JAGFBR010000001">
    <property type="protein sequence ID" value="KAH0470365.1"/>
    <property type="molecule type" value="Genomic_DNA"/>
</dbReference>
<sequence length="91" mass="10998">MDTMFLILKRNHPLSLFGSLFRIYYCIFLILMSFMLWDIFLVGHIKWINPLPLDRGLLCFFEGIANCIEERTKFSYSMKKLRIHWILKAKH</sequence>
<evidence type="ECO:0000313" key="3">
    <source>
        <dbReference type="Proteomes" id="UP000775213"/>
    </source>
</evidence>
<accession>A0AAV7HQD9</accession>
<feature type="transmembrane region" description="Helical" evidence="1">
    <location>
        <begin position="20"/>
        <end position="42"/>
    </location>
</feature>
<name>A0AAV7HQD9_DENCH</name>
<keyword evidence="1" id="KW-1133">Transmembrane helix</keyword>
<keyword evidence="3" id="KW-1185">Reference proteome</keyword>
<comment type="caution">
    <text evidence="2">The sequence shown here is derived from an EMBL/GenBank/DDBJ whole genome shotgun (WGS) entry which is preliminary data.</text>
</comment>
<gene>
    <name evidence="2" type="ORF">IEQ34_000088</name>
</gene>
<organism evidence="2 3">
    <name type="scientific">Dendrobium chrysotoxum</name>
    <name type="common">Orchid</name>
    <dbReference type="NCBI Taxonomy" id="161865"/>
    <lineage>
        <taxon>Eukaryota</taxon>
        <taxon>Viridiplantae</taxon>
        <taxon>Streptophyta</taxon>
        <taxon>Embryophyta</taxon>
        <taxon>Tracheophyta</taxon>
        <taxon>Spermatophyta</taxon>
        <taxon>Magnoliopsida</taxon>
        <taxon>Liliopsida</taxon>
        <taxon>Asparagales</taxon>
        <taxon>Orchidaceae</taxon>
        <taxon>Epidendroideae</taxon>
        <taxon>Malaxideae</taxon>
        <taxon>Dendrobiinae</taxon>
        <taxon>Dendrobium</taxon>
    </lineage>
</organism>
<dbReference type="Proteomes" id="UP000775213">
    <property type="component" value="Unassembled WGS sequence"/>
</dbReference>
<keyword evidence="1" id="KW-0812">Transmembrane</keyword>